<feature type="domain" description="Major facilitator superfamily (MFS) profile" evidence="8">
    <location>
        <begin position="68"/>
        <end position="505"/>
    </location>
</feature>
<dbReference type="PANTHER" id="PTHR23504">
    <property type="entry name" value="MAJOR FACILITATOR SUPERFAMILY DOMAIN-CONTAINING PROTEIN 10"/>
    <property type="match status" value="1"/>
</dbReference>
<keyword evidence="3 7" id="KW-0812">Transmembrane</keyword>
<feature type="compositionally biased region" description="Low complexity" evidence="6">
    <location>
        <begin position="645"/>
        <end position="662"/>
    </location>
</feature>
<keyword evidence="2" id="KW-0813">Transport</keyword>
<evidence type="ECO:0000256" key="7">
    <source>
        <dbReference type="SAM" id="Phobius"/>
    </source>
</evidence>
<evidence type="ECO:0000259" key="8">
    <source>
        <dbReference type="PROSITE" id="PS50850"/>
    </source>
</evidence>
<evidence type="ECO:0000256" key="2">
    <source>
        <dbReference type="ARBA" id="ARBA00022448"/>
    </source>
</evidence>
<sequence>MHTNSQPSTVCRNREVEESIEQKVEEQSELTSSLNMGSKRMVNAIIRTGRRTSFVNNSLMSAVRSKPSLLHAIVVIFLEFFAWGLLTLPAITVLNTTFPDQTFLMNGLIMGVKGFLSFLSAPLIGALSDLWGRKFFLLITVFFTCLPIPFMKFSPSIYFGLVILSGIFSVTFSVIFAYVADITEEHERSHAYGWLTASFSLSLISSPSLGALISSTFGDDNLVICIATGVAIFDLIYILLMVPESLPEKLRQKSISIWESADPFSSIRRAGKDRMILTLCVAVFLSYLPEAGQYSCFFVYLKLVIGFDQIQVAAYIAFIGILSVISQTLLLTILMKRVGSKNTIMIGLIFEMLQLICFGLGSSHWVVWIVSVIAAISTITYPALSAYVSSYADADKQGLLQGIITGIRGLFNVDLVRQSHPIHSSSSASVLSSSAESLDTLKHMMPSITNLNGSSSSFITFLNSTTNQFFHSPTDQVIPGPPFLFGSFLVLIAILIMAFMPELVQYSPSPSNAGSYDEKYSKGSSGSYKSSVKRSPTSTNSHNYYYKNMHHTQANAYNSNQCCSINNDEYDDEEEDELNVPMFNAHHLSKEGGQLLPASMLLNGDLIHHNGLYTQAIACPLSSSSSTITYNLSMSTSQQQHDHSLSPFQPSSSSSSYGPSSEADSDIDSKQRLLPISSANQMVHNDQLDGEVVHHRIGNHQREQFPNVMHTRHNTIVRMSPTPNHPTTTAIHWPHSLYGHSDKGSTTKYPMICPASTMTMKTEGPLTVMKSPIHRPLNLSKSINMPVKPPISSSAMTSSLSALASNCSDSTITHSCTSTIEHSPLPSPHTHHLVKNNRFLYTKSPIVKT</sequence>
<dbReference type="InterPro" id="IPR005829">
    <property type="entry name" value="Sugar_transporter_CS"/>
</dbReference>
<feature type="transmembrane region" description="Helical" evidence="7">
    <location>
        <begin position="157"/>
        <end position="180"/>
    </location>
</feature>
<accession>A0A922L5G0</accession>
<feature type="transmembrane region" description="Helical" evidence="7">
    <location>
        <begin position="367"/>
        <end position="388"/>
    </location>
</feature>
<dbReference type="SUPFAM" id="SSF103473">
    <property type="entry name" value="MFS general substrate transporter"/>
    <property type="match status" value="1"/>
</dbReference>
<evidence type="ECO:0000313" key="10">
    <source>
        <dbReference type="Proteomes" id="UP000790347"/>
    </source>
</evidence>
<dbReference type="Proteomes" id="UP000790347">
    <property type="component" value="Unassembled WGS sequence"/>
</dbReference>
<protein>
    <submittedName>
        <fullName evidence="9">Hippocampus abundant transcript 1 protein</fullName>
    </submittedName>
</protein>
<feature type="transmembrane region" description="Helical" evidence="7">
    <location>
        <begin position="192"/>
        <end position="215"/>
    </location>
</feature>
<feature type="transmembrane region" description="Helical" evidence="7">
    <location>
        <begin position="483"/>
        <end position="500"/>
    </location>
</feature>
<feature type="transmembrane region" description="Helical" evidence="7">
    <location>
        <begin position="276"/>
        <end position="300"/>
    </location>
</feature>
<dbReference type="GO" id="GO:0022857">
    <property type="term" value="F:transmembrane transporter activity"/>
    <property type="evidence" value="ECO:0007669"/>
    <property type="project" value="InterPro"/>
</dbReference>
<dbReference type="Gene3D" id="1.20.1250.20">
    <property type="entry name" value="MFS general substrate transporter like domains"/>
    <property type="match status" value="1"/>
</dbReference>
<feature type="transmembrane region" description="Helical" evidence="7">
    <location>
        <begin position="312"/>
        <end position="335"/>
    </location>
</feature>
<evidence type="ECO:0000313" key="9">
    <source>
        <dbReference type="EMBL" id="KAH9516104.1"/>
    </source>
</evidence>
<evidence type="ECO:0000256" key="6">
    <source>
        <dbReference type="SAM" id="MobiDB-lite"/>
    </source>
</evidence>
<reference evidence="9" key="2">
    <citation type="journal article" date="2022" name="Res Sq">
        <title>Comparative Genomics Reveals Insights into the Divergent Evolution of Astigmatic Mites and Household Pest Adaptations.</title>
        <authorList>
            <person name="Xiong Q."/>
            <person name="Wan A.T.-Y."/>
            <person name="Liu X.-Y."/>
            <person name="Fung C.S.-H."/>
            <person name="Xiao X."/>
            <person name="Malainual N."/>
            <person name="Hou J."/>
            <person name="Wang L."/>
            <person name="Wang M."/>
            <person name="Yang K."/>
            <person name="Cui Y."/>
            <person name="Leung E."/>
            <person name="Nong W."/>
            <person name="Shin S.-K."/>
            <person name="Au S."/>
            <person name="Jeong K.Y."/>
            <person name="Chew F.T."/>
            <person name="Hui J."/>
            <person name="Leung T.F."/>
            <person name="Tungtrongchitr A."/>
            <person name="Zhong N."/>
            <person name="Liu Z."/>
            <person name="Tsui S."/>
        </authorList>
    </citation>
    <scope>NUCLEOTIDE SEQUENCE</scope>
    <source>
        <strain evidence="9">Derf</strain>
        <tissue evidence="9">Whole organism</tissue>
    </source>
</reference>
<feature type="transmembrane region" description="Helical" evidence="7">
    <location>
        <begin position="221"/>
        <end position="242"/>
    </location>
</feature>
<dbReference type="InterPro" id="IPR011701">
    <property type="entry name" value="MFS"/>
</dbReference>
<dbReference type="Pfam" id="PF07690">
    <property type="entry name" value="MFS_1"/>
    <property type="match status" value="1"/>
</dbReference>
<gene>
    <name evidence="9" type="primary">HIAT1_1</name>
    <name evidence="9" type="ORF">DERF_006866</name>
</gene>
<dbReference type="PROSITE" id="PS00216">
    <property type="entry name" value="SUGAR_TRANSPORT_1"/>
    <property type="match status" value="1"/>
</dbReference>
<keyword evidence="5 7" id="KW-0472">Membrane</keyword>
<comment type="subcellular location">
    <subcellularLocation>
        <location evidence="1">Membrane</location>
        <topology evidence="1">Multi-pass membrane protein</topology>
    </subcellularLocation>
</comment>
<evidence type="ECO:0000256" key="3">
    <source>
        <dbReference type="ARBA" id="ARBA00022692"/>
    </source>
</evidence>
<evidence type="ECO:0000256" key="5">
    <source>
        <dbReference type="ARBA" id="ARBA00023136"/>
    </source>
</evidence>
<organism evidence="9 10">
    <name type="scientific">Dermatophagoides farinae</name>
    <name type="common">American house dust mite</name>
    <dbReference type="NCBI Taxonomy" id="6954"/>
    <lineage>
        <taxon>Eukaryota</taxon>
        <taxon>Metazoa</taxon>
        <taxon>Ecdysozoa</taxon>
        <taxon>Arthropoda</taxon>
        <taxon>Chelicerata</taxon>
        <taxon>Arachnida</taxon>
        <taxon>Acari</taxon>
        <taxon>Acariformes</taxon>
        <taxon>Sarcoptiformes</taxon>
        <taxon>Astigmata</taxon>
        <taxon>Psoroptidia</taxon>
        <taxon>Analgoidea</taxon>
        <taxon>Pyroglyphidae</taxon>
        <taxon>Dermatophagoidinae</taxon>
        <taxon>Dermatophagoides</taxon>
    </lineage>
</organism>
<dbReference type="InterPro" id="IPR036259">
    <property type="entry name" value="MFS_trans_sf"/>
</dbReference>
<dbReference type="EMBL" id="ASGP02000003">
    <property type="protein sequence ID" value="KAH9516104.1"/>
    <property type="molecule type" value="Genomic_DNA"/>
</dbReference>
<dbReference type="InterPro" id="IPR001958">
    <property type="entry name" value="Tet-R_TetA/multi-R_MdtG-like"/>
</dbReference>
<feature type="transmembrane region" description="Helical" evidence="7">
    <location>
        <begin position="135"/>
        <end position="151"/>
    </location>
</feature>
<dbReference type="PROSITE" id="PS50850">
    <property type="entry name" value="MFS"/>
    <property type="match status" value="1"/>
</dbReference>
<dbReference type="AlphaFoldDB" id="A0A922L5G0"/>
<reference evidence="9" key="1">
    <citation type="submission" date="2013-05" db="EMBL/GenBank/DDBJ databases">
        <authorList>
            <person name="Yim A.K.Y."/>
            <person name="Chan T.F."/>
            <person name="Ji K.M."/>
            <person name="Liu X.Y."/>
            <person name="Zhou J.W."/>
            <person name="Li R.Q."/>
            <person name="Yang K.Y."/>
            <person name="Li J."/>
            <person name="Li M."/>
            <person name="Law P.T.W."/>
            <person name="Wu Y.L."/>
            <person name="Cai Z.L."/>
            <person name="Qin H."/>
            <person name="Bao Y."/>
            <person name="Leung R.K.K."/>
            <person name="Ng P.K.S."/>
            <person name="Zou J."/>
            <person name="Zhong X.J."/>
            <person name="Ran P.X."/>
            <person name="Zhong N.S."/>
            <person name="Liu Z.G."/>
            <person name="Tsui S.K.W."/>
        </authorList>
    </citation>
    <scope>NUCLEOTIDE SEQUENCE</scope>
    <source>
        <strain evidence="9">Derf</strain>
        <tissue evidence="9">Whole organism</tissue>
    </source>
</reference>
<feature type="region of interest" description="Disordered" evidence="6">
    <location>
        <begin position="509"/>
        <end position="538"/>
    </location>
</feature>
<dbReference type="PANTHER" id="PTHR23504:SF1">
    <property type="entry name" value="GH21943P-RELATED"/>
    <property type="match status" value="1"/>
</dbReference>
<feature type="transmembrane region" description="Helical" evidence="7">
    <location>
        <begin position="69"/>
        <end position="91"/>
    </location>
</feature>
<evidence type="ECO:0000256" key="1">
    <source>
        <dbReference type="ARBA" id="ARBA00004141"/>
    </source>
</evidence>
<keyword evidence="10" id="KW-1185">Reference proteome</keyword>
<dbReference type="GO" id="GO:0016020">
    <property type="term" value="C:membrane"/>
    <property type="evidence" value="ECO:0007669"/>
    <property type="project" value="UniProtKB-SubCell"/>
</dbReference>
<name>A0A922L5G0_DERFA</name>
<feature type="transmembrane region" description="Helical" evidence="7">
    <location>
        <begin position="103"/>
        <end position="123"/>
    </location>
</feature>
<dbReference type="InterPro" id="IPR020846">
    <property type="entry name" value="MFS_dom"/>
</dbReference>
<dbReference type="PRINTS" id="PR01035">
    <property type="entry name" value="TCRTETA"/>
</dbReference>
<keyword evidence="4 7" id="KW-1133">Transmembrane helix</keyword>
<evidence type="ECO:0000256" key="4">
    <source>
        <dbReference type="ARBA" id="ARBA00022989"/>
    </source>
</evidence>
<comment type="caution">
    <text evidence="9">The sequence shown here is derived from an EMBL/GenBank/DDBJ whole genome shotgun (WGS) entry which is preliminary data.</text>
</comment>
<proteinExistence type="predicted"/>
<feature type="transmembrane region" description="Helical" evidence="7">
    <location>
        <begin position="342"/>
        <end position="361"/>
    </location>
</feature>
<feature type="region of interest" description="Disordered" evidence="6">
    <location>
        <begin position="633"/>
        <end position="667"/>
    </location>
</feature>